<accession>A0A7U7GCT9</accession>
<protein>
    <submittedName>
        <fullName evidence="2">Uncharacterized protein</fullName>
    </submittedName>
</protein>
<evidence type="ECO:0000256" key="1">
    <source>
        <dbReference type="SAM" id="MobiDB-lite"/>
    </source>
</evidence>
<sequence>MKDGDETSIPDEDEPEPLYHLDENGRLIWTDEGRHAYQRRFARFGIRLEAIETFEDYRTAMRLSACVFMEDTLRQLAERAADKPWHELLVAALTGDPASVERAQRRYETRQKLSLIL</sequence>
<keyword evidence="3" id="KW-1185">Reference proteome</keyword>
<evidence type="ECO:0000313" key="3">
    <source>
        <dbReference type="Proteomes" id="UP000019184"/>
    </source>
</evidence>
<dbReference type="OrthoDB" id="9841291at2"/>
<dbReference type="AlphaFoldDB" id="A0A7U7GCT9"/>
<dbReference type="EMBL" id="CBTK010000213">
    <property type="protein sequence ID" value="CDH45832.1"/>
    <property type="molecule type" value="Genomic_DNA"/>
</dbReference>
<organism evidence="2 3">
    <name type="scientific">Candidatus Contendobacter odensis Run_B_J11</name>
    <dbReference type="NCBI Taxonomy" id="1400861"/>
    <lineage>
        <taxon>Bacteria</taxon>
        <taxon>Pseudomonadati</taxon>
        <taxon>Pseudomonadota</taxon>
        <taxon>Gammaproteobacteria</taxon>
        <taxon>Candidatus Competibacteraceae</taxon>
        <taxon>Candidatus Contendibacter</taxon>
    </lineage>
</organism>
<dbReference type="Proteomes" id="UP000019184">
    <property type="component" value="Unassembled WGS sequence"/>
</dbReference>
<feature type="compositionally biased region" description="Acidic residues" evidence="1">
    <location>
        <begin position="1"/>
        <end position="16"/>
    </location>
</feature>
<proteinExistence type="predicted"/>
<evidence type="ECO:0000313" key="2">
    <source>
        <dbReference type="EMBL" id="CDH45832.1"/>
    </source>
</evidence>
<feature type="region of interest" description="Disordered" evidence="1">
    <location>
        <begin position="1"/>
        <end position="20"/>
    </location>
</feature>
<name>A0A7U7GCT9_9GAMM</name>
<reference evidence="2 3" key="1">
    <citation type="journal article" date="2014" name="ISME J.">
        <title>Candidatus Competibacter-lineage genomes retrieved from metagenomes reveal functional metabolic diversity.</title>
        <authorList>
            <person name="McIlroy S.J."/>
            <person name="Albertsen M."/>
            <person name="Andresen E.K."/>
            <person name="Saunders A.M."/>
            <person name="Kristiansen R."/>
            <person name="Stokholm-Bjerregaard M."/>
            <person name="Nielsen K.L."/>
            <person name="Nielsen P.H."/>
        </authorList>
    </citation>
    <scope>NUCLEOTIDE SEQUENCE [LARGE SCALE GENOMIC DNA]</scope>
    <source>
        <strain evidence="2 3">Run_B_J11</strain>
    </source>
</reference>
<gene>
    <name evidence="2" type="ORF">BN874_2900011</name>
</gene>
<comment type="caution">
    <text evidence="2">The sequence shown here is derived from an EMBL/GenBank/DDBJ whole genome shotgun (WGS) entry which is preliminary data.</text>
</comment>
<dbReference type="RefSeq" id="WP_034433964.1">
    <property type="nucleotide sequence ID" value="NZ_CBTK010000213.1"/>
</dbReference>